<protein>
    <submittedName>
        <fullName evidence="1">Uncharacterized protein</fullName>
    </submittedName>
</protein>
<proteinExistence type="predicted"/>
<accession>L7CJR9</accession>
<dbReference type="AlphaFoldDB" id="L7CJR9"/>
<dbReference type="Proteomes" id="UP000010959">
    <property type="component" value="Unassembled WGS sequence"/>
</dbReference>
<reference evidence="1 2" key="1">
    <citation type="journal article" date="2013" name="Mar. Genomics">
        <title>Expression of sulfatases in Rhodopirellula baltica and the diversity of sulfatases in the genus Rhodopirellula.</title>
        <authorList>
            <person name="Wegner C.E."/>
            <person name="Richter-Heitmann T."/>
            <person name="Klindworth A."/>
            <person name="Klockow C."/>
            <person name="Richter M."/>
            <person name="Achstetter T."/>
            <person name="Glockner F.O."/>
            <person name="Harder J."/>
        </authorList>
    </citation>
    <scope>NUCLEOTIDE SEQUENCE [LARGE SCALE GENOMIC DNA]</scope>
    <source>
        <strain evidence="1 2">SWK14</strain>
    </source>
</reference>
<sequence length="53" mass="5969">MNPQKKSGVSVSQHAALQTIIRRCRQMARYPRSACQISQSPVRDWLASREGAI</sequence>
<dbReference type="PATRIC" id="fig|993516.3.peg.2886"/>
<dbReference type="EMBL" id="AMWG01000065">
    <property type="protein sequence ID" value="ELP33316.1"/>
    <property type="molecule type" value="Genomic_DNA"/>
</dbReference>
<gene>
    <name evidence="1" type="ORF">RBSWK_02710</name>
</gene>
<evidence type="ECO:0000313" key="2">
    <source>
        <dbReference type="Proteomes" id="UP000010959"/>
    </source>
</evidence>
<evidence type="ECO:0000313" key="1">
    <source>
        <dbReference type="EMBL" id="ELP33316.1"/>
    </source>
</evidence>
<name>L7CJR9_RHOBT</name>
<comment type="caution">
    <text evidence="1">The sequence shown here is derived from an EMBL/GenBank/DDBJ whole genome shotgun (WGS) entry which is preliminary data.</text>
</comment>
<organism evidence="1 2">
    <name type="scientific">Rhodopirellula baltica SWK14</name>
    <dbReference type="NCBI Taxonomy" id="993516"/>
    <lineage>
        <taxon>Bacteria</taxon>
        <taxon>Pseudomonadati</taxon>
        <taxon>Planctomycetota</taxon>
        <taxon>Planctomycetia</taxon>
        <taxon>Pirellulales</taxon>
        <taxon>Pirellulaceae</taxon>
        <taxon>Rhodopirellula</taxon>
    </lineage>
</organism>